<feature type="transmembrane region" description="Helical" evidence="1">
    <location>
        <begin position="6"/>
        <end position="26"/>
    </location>
</feature>
<accession>A0AA96LB55</accession>
<dbReference type="Proteomes" id="UP001305702">
    <property type="component" value="Chromosome"/>
</dbReference>
<evidence type="ECO:0000256" key="1">
    <source>
        <dbReference type="SAM" id="Phobius"/>
    </source>
</evidence>
<evidence type="ECO:0000313" key="2">
    <source>
        <dbReference type="EMBL" id="WNQ09923.1"/>
    </source>
</evidence>
<protein>
    <recommendedName>
        <fullName evidence="4">DUF2269 domain-containing protein</fullName>
    </recommendedName>
</protein>
<feature type="transmembrane region" description="Helical" evidence="1">
    <location>
        <begin position="117"/>
        <end position="137"/>
    </location>
</feature>
<sequence>MNQFILFLHLLSAVGMGFYLLFPFLYGRVASLSAAAKEGYTSLLTGANRIGQILLVVQFLTGGYLVSKGEYSVLWMILASVLLLAIGGMTGVLGANLKKLNAAVKGGQPAGAYEGKVKTFGALNAILLLAVLFVMNYPNLF</sequence>
<proteinExistence type="predicted"/>
<dbReference type="AlphaFoldDB" id="A0AA96LB55"/>
<gene>
    <name evidence="2" type="ORF">MJA45_20195</name>
</gene>
<dbReference type="KEGG" id="paun:MJA45_20195"/>
<keyword evidence="1" id="KW-1133">Transmembrane helix</keyword>
<keyword evidence="1" id="KW-0812">Transmembrane</keyword>
<name>A0AA96LB55_9BACL</name>
<reference evidence="2 3" key="1">
    <citation type="submission" date="2022-02" db="EMBL/GenBank/DDBJ databases">
        <title>Paenibacillus sp. MBLB1776 Whole Genome Shotgun Sequencing.</title>
        <authorList>
            <person name="Hwang C.Y."/>
            <person name="Cho E.-S."/>
            <person name="Seo M.-J."/>
        </authorList>
    </citation>
    <scope>NUCLEOTIDE SEQUENCE [LARGE SCALE GENOMIC DNA]</scope>
    <source>
        <strain evidence="2 3">MBLB1776</strain>
    </source>
</reference>
<organism evidence="2 3">
    <name type="scientific">Paenibacillus aurantius</name>
    <dbReference type="NCBI Taxonomy" id="2918900"/>
    <lineage>
        <taxon>Bacteria</taxon>
        <taxon>Bacillati</taxon>
        <taxon>Bacillota</taxon>
        <taxon>Bacilli</taxon>
        <taxon>Bacillales</taxon>
        <taxon>Paenibacillaceae</taxon>
        <taxon>Paenibacillus</taxon>
    </lineage>
</organism>
<evidence type="ECO:0000313" key="3">
    <source>
        <dbReference type="Proteomes" id="UP001305702"/>
    </source>
</evidence>
<keyword evidence="1" id="KW-0472">Membrane</keyword>
<keyword evidence="3" id="KW-1185">Reference proteome</keyword>
<dbReference type="EMBL" id="CP130318">
    <property type="protein sequence ID" value="WNQ09923.1"/>
    <property type="molecule type" value="Genomic_DNA"/>
</dbReference>
<dbReference type="RefSeq" id="WP_315603697.1">
    <property type="nucleotide sequence ID" value="NZ_CP130318.1"/>
</dbReference>
<feature type="transmembrane region" description="Helical" evidence="1">
    <location>
        <begin position="73"/>
        <end position="97"/>
    </location>
</feature>
<evidence type="ECO:0008006" key="4">
    <source>
        <dbReference type="Google" id="ProtNLM"/>
    </source>
</evidence>